<accession>A0A917WGI1</accession>
<dbReference type="Gene3D" id="3.40.30.10">
    <property type="entry name" value="Glutaredoxin"/>
    <property type="match status" value="1"/>
</dbReference>
<dbReference type="SUPFAM" id="SSF52833">
    <property type="entry name" value="Thioredoxin-like"/>
    <property type="match status" value="1"/>
</dbReference>
<dbReference type="Pfam" id="PF00578">
    <property type="entry name" value="AhpC-TSA"/>
    <property type="match status" value="1"/>
</dbReference>
<proteinExistence type="predicted"/>
<keyword evidence="1" id="KW-0676">Redox-active center</keyword>
<feature type="chain" id="PRO_5036973208" evidence="2">
    <location>
        <begin position="23"/>
        <end position="188"/>
    </location>
</feature>
<dbReference type="GO" id="GO:0016209">
    <property type="term" value="F:antioxidant activity"/>
    <property type="evidence" value="ECO:0007669"/>
    <property type="project" value="InterPro"/>
</dbReference>
<evidence type="ECO:0000259" key="3">
    <source>
        <dbReference type="PROSITE" id="PS51352"/>
    </source>
</evidence>
<dbReference type="RefSeq" id="WP_028287739.1">
    <property type="nucleotide sequence ID" value="NZ_BMLF01000002.1"/>
</dbReference>
<evidence type="ECO:0000313" key="4">
    <source>
        <dbReference type="EMBL" id="GGM01264.1"/>
    </source>
</evidence>
<protein>
    <submittedName>
        <fullName evidence="4">Thioredoxin</fullName>
    </submittedName>
</protein>
<dbReference type="InterPro" id="IPR036249">
    <property type="entry name" value="Thioredoxin-like_sf"/>
</dbReference>
<evidence type="ECO:0000256" key="2">
    <source>
        <dbReference type="SAM" id="SignalP"/>
    </source>
</evidence>
<sequence>MSFLRSAILYTGLILTANGALAGPMQAAIEAAKGDALKALAVRGEPKALPEVAFEGEGGLTGLADYRGQIVVLNFWAVWCAPCREEMATLSALEAEFGGEDFAVVTLATGPNAVPAIEKFFDEIGVENLPKYRDPRSVLARGAGVFGLPVTLVLDREGRELARLVGPADWHSEEAREMVRALLATEGA</sequence>
<feature type="domain" description="Thioredoxin" evidence="3">
    <location>
        <begin position="16"/>
        <end position="184"/>
    </location>
</feature>
<dbReference type="PANTHER" id="PTHR42852">
    <property type="entry name" value="THIOL:DISULFIDE INTERCHANGE PROTEIN DSBE"/>
    <property type="match status" value="1"/>
</dbReference>
<dbReference type="EMBL" id="BMLF01000002">
    <property type="protein sequence ID" value="GGM01264.1"/>
    <property type="molecule type" value="Genomic_DNA"/>
</dbReference>
<dbReference type="PROSITE" id="PS00194">
    <property type="entry name" value="THIOREDOXIN_1"/>
    <property type="match status" value="1"/>
</dbReference>
<dbReference type="PROSITE" id="PS51352">
    <property type="entry name" value="THIOREDOXIN_2"/>
    <property type="match status" value="1"/>
</dbReference>
<dbReference type="Proteomes" id="UP000649829">
    <property type="component" value="Unassembled WGS sequence"/>
</dbReference>
<dbReference type="InterPro" id="IPR000866">
    <property type="entry name" value="AhpC/TSA"/>
</dbReference>
<feature type="signal peptide" evidence="2">
    <location>
        <begin position="1"/>
        <end position="22"/>
    </location>
</feature>
<keyword evidence="2" id="KW-0732">Signal</keyword>
<dbReference type="InterPro" id="IPR017937">
    <property type="entry name" value="Thioredoxin_CS"/>
</dbReference>
<dbReference type="InterPro" id="IPR013766">
    <property type="entry name" value="Thioredoxin_domain"/>
</dbReference>
<comment type="caution">
    <text evidence="4">The sequence shown here is derived from an EMBL/GenBank/DDBJ whole genome shotgun (WGS) entry which is preliminary data.</text>
</comment>
<dbReference type="CDD" id="cd02966">
    <property type="entry name" value="TlpA_like_family"/>
    <property type="match status" value="1"/>
</dbReference>
<dbReference type="GO" id="GO:0015036">
    <property type="term" value="F:disulfide oxidoreductase activity"/>
    <property type="evidence" value="ECO:0007669"/>
    <property type="project" value="UniProtKB-ARBA"/>
</dbReference>
<reference evidence="4" key="1">
    <citation type="journal article" date="2014" name="Int. J. Syst. Evol. Microbiol.">
        <title>Complete genome sequence of Corynebacterium casei LMG S-19264T (=DSM 44701T), isolated from a smear-ripened cheese.</title>
        <authorList>
            <consortium name="US DOE Joint Genome Institute (JGI-PGF)"/>
            <person name="Walter F."/>
            <person name="Albersmeier A."/>
            <person name="Kalinowski J."/>
            <person name="Ruckert C."/>
        </authorList>
    </citation>
    <scope>NUCLEOTIDE SEQUENCE</scope>
    <source>
        <strain evidence="4">CGMCC 1.6293</strain>
    </source>
</reference>
<dbReference type="AlphaFoldDB" id="A0A917WGI1"/>
<gene>
    <name evidence="4" type="ORF">GCM10011534_23880</name>
</gene>
<reference evidence="4" key="2">
    <citation type="submission" date="2020-09" db="EMBL/GenBank/DDBJ databases">
        <authorList>
            <person name="Sun Q."/>
            <person name="Zhou Y."/>
        </authorList>
    </citation>
    <scope>NUCLEOTIDE SEQUENCE</scope>
    <source>
        <strain evidence="4">CGMCC 1.6293</strain>
    </source>
</reference>
<dbReference type="InterPro" id="IPR050553">
    <property type="entry name" value="Thioredoxin_ResA/DsbE_sf"/>
</dbReference>
<name>A0A917WGI1_9RHOB</name>
<dbReference type="PANTHER" id="PTHR42852:SF18">
    <property type="entry name" value="CHROMOSOME UNDETERMINED SCAFFOLD_47, WHOLE GENOME SHOTGUN SEQUENCE"/>
    <property type="match status" value="1"/>
</dbReference>
<evidence type="ECO:0000256" key="1">
    <source>
        <dbReference type="ARBA" id="ARBA00023284"/>
    </source>
</evidence>
<organism evidence="4 5">
    <name type="scientific">Pseudooceanicola nanhaiensis</name>
    <dbReference type="NCBI Taxonomy" id="375761"/>
    <lineage>
        <taxon>Bacteria</taxon>
        <taxon>Pseudomonadati</taxon>
        <taxon>Pseudomonadota</taxon>
        <taxon>Alphaproteobacteria</taxon>
        <taxon>Rhodobacterales</taxon>
        <taxon>Paracoccaceae</taxon>
        <taxon>Pseudooceanicola</taxon>
    </lineage>
</organism>
<keyword evidence="5" id="KW-1185">Reference proteome</keyword>
<evidence type="ECO:0000313" key="5">
    <source>
        <dbReference type="Proteomes" id="UP000649829"/>
    </source>
</evidence>